<proteinExistence type="predicted"/>
<evidence type="ECO:0000256" key="2">
    <source>
        <dbReference type="SAM" id="MobiDB-lite"/>
    </source>
</evidence>
<dbReference type="RefSeq" id="XP_029226791.1">
    <property type="nucleotide sequence ID" value="XM_029373088.1"/>
</dbReference>
<reference evidence="3 4" key="1">
    <citation type="journal article" date="2018" name="BMC Genomics">
        <title>Genomic comparison of Trypanosoma conorhini and Trypanosoma rangeli to Trypanosoma cruzi strains of high and low virulence.</title>
        <authorList>
            <person name="Bradwell K.R."/>
            <person name="Koparde V.N."/>
            <person name="Matveyev A.V."/>
            <person name="Serrano M.G."/>
            <person name="Alves J.M."/>
            <person name="Parikh H."/>
            <person name="Huang B."/>
            <person name="Lee V."/>
            <person name="Espinosa-Alvarez O."/>
            <person name="Ortiz P.A."/>
            <person name="Costa-Martins A.G."/>
            <person name="Teixeira M.M."/>
            <person name="Buck G.A."/>
        </authorList>
    </citation>
    <scope>NUCLEOTIDE SEQUENCE [LARGE SCALE GENOMIC DNA]</scope>
    <source>
        <strain evidence="3 4">025E</strain>
    </source>
</reference>
<evidence type="ECO:0000256" key="1">
    <source>
        <dbReference type="SAM" id="Coils"/>
    </source>
</evidence>
<dbReference type="GeneID" id="40319811"/>
<protein>
    <submittedName>
        <fullName evidence="3">Calmodulin-like protein containing EF hand</fullName>
    </submittedName>
</protein>
<evidence type="ECO:0000313" key="3">
    <source>
        <dbReference type="EMBL" id="RNF13402.1"/>
    </source>
</evidence>
<feature type="coiled-coil region" evidence="1">
    <location>
        <begin position="316"/>
        <end position="400"/>
    </location>
</feature>
<comment type="caution">
    <text evidence="3">The sequence shown here is derived from an EMBL/GenBank/DDBJ whole genome shotgun (WGS) entry which is preliminary data.</text>
</comment>
<gene>
    <name evidence="3" type="ORF">Tco025E_06200</name>
</gene>
<dbReference type="EMBL" id="MKKU01000407">
    <property type="protein sequence ID" value="RNF13402.1"/>
    <property type="molecule type" value="Genomic_DNA"/>
</dbReference>
<feature type="region of interest" description="Disordered" evidence="2">
    <location>
        <begin position="132"/>
        <end position="215"/>
    </location>
</feature>
<dbReference type="OrthoDB" id="271919at2759"/>
<evidence type="ECO:0000313" key="4">
    <source>
        <dbReference type="Proteomes" id="UP000284403"/>
    </source>
</evidence>
<dbReference type="Gene3D" id="3.10.20.650">
    <property type="match status" value="1"/>
</dbReference>
<keyword evidence="1" id="KW-0175">Coiled coil</keyword>
<name>A0A422P6Q4_9TRYP</name>
<accession>A0A422P6Q4</accession>
<keyword evidence="4" id="KW-1185">Reference proteome</keyword>
<organism evidence="3 4">
    <name type="scientific">Trypanosoma conorhini</name>
    <dbReference type="NCBI Taxonomy" id="83891"/>
    <lineage>
        <taxon>Eukaryota</taxon>
        <taxon>Discoba</taxon>
        <taxon>Euglenozoa</taxon>
        <taxon>Kinetoplastea</taxon>
        <taxon>Metakinetoplastina</taxon>
        <taxon>Trypanosomatida</taxon>
        <taxon>Trypanosomatidae</taxon>
        <taxon>Trypanosoma</taxon>
    </lineage>
</organism>
<feature type="compositionally biased region" description="Polar residues" evidence="2">
    <location>
        <begin position="169"/>
        <end position="180"/>
    </location>
</feature>
<sequence>MLFVVLACTDIRGEKLNVELPFREPPDSLAEFYRILERVFRGEENDVKAKKAETSTHPSEPFTVSRVQRYEEDTQMWVELGDVRQLHLHDQLYVFRRHATRADISTRRDIPAPRRSPYFFASRALGLANTSAEPELNLNRTSGASPSPPAYSSVPQRPLTSAVPRNEGRNSTNGTIQTLPVHQLEGSAGVTQSNAAPVPTVERRRSDPSTAKENLSSEQVGVVFAAGDSSHRGYLTLRDFQGMLNTCEIQFPAEAAEELHRCFATEKCGEAVMGFRDFQNFAREFVQTASVAYTRLVVRERQRVIEQEQRDNASALDGLQTEMKALEERLELVQRHIARNKEKETRLRSELDELRRLDYSDYREQEQRLLSKEVVVFRYRQKLQEEESDYERLVAERRQQGPNMSLGQGPVQAGGYSYEPRECAVAAAVEKKETKQK</sequence>
<feature type="compositionally biased region" description="Low complexity" evidence="2">
    <location>
        <begin position="142"/>
        <end position="155"/>
    </location>
</feature>
<dbReference type="Proteomes" id="UP000284403">
    <property type="component" value="Unassembled WGS sequence"/>
</dbReference>
<dbReference type="AlphaFoldDB" id="A0A422P6Q4"/>